<reference evidence="1 2" key="1">
    <citation type="submission" date="2022-05" db="EMBL/GenBank/DDBJ databases">
        <authorList>
            <consortium name="Genoscope - CEA"/>
            <person name="William W."/>
        </authorList>
    </citation>
    <scope>NUCLEOTIDE SEQUENCE [LARGE SCALE GENOMIC DNA]</scope>
</reference>
<evidence type="ECO:0000313" key="2">
    <source>
        <dbReference type="Proteomes" id="UP001159405"/>
    </source>
</evidence>
<evidence type="ECO:0000313" key="1">
    <source>
        <dbReference type="EMBL" id="CAH3137321.1"/>
    </source>
</evidence>
<accession>A0ABN8P828</accession>
<organism evidence="1 2">
    <name type="scientific">Porites lobata</name>
    <dbReference type="NCBI Taxonomy" id="104759"/>
    <lineage>
        <taxon>Eukaryota</taxon>
        <taxon>Metazoa</taxon>
        <taxon>Cnidaria</taxon>
        <taxon>Anthozoa</taxon>
        <taxon>Hexacorallia</taxon>
        <taxon>Scleractinia</taxon>
        <taxon>Fungiina</taxon>
        <taxon>Poritidae</taxon>
        <taxon>Porites</taxon>
    </lineage>
</organism>
<sequence>MGQRIKELLLQLDLKLTLIYTVIFREQLVKGRVGENPGNEERGCKGTRSNVRDFVGGNFKDFNIMDFLGNGECKRVKYVDIRGHNGTNLTAPFWQGWALHTDSSSGLCEFSATVGAV</sequence>
<comment type="caution">
    <text evidence="1">The sequence shown here is derived from an EMBL/GenBank/DDBJ whole genome shotgun (WGS) entry which is preliminary data.</text>
</comment>
<keyword evidence="2" id="KW-1185">Reference proteome</keyword>
<protein>
    <submittedName>
        <fullName evidence="1">Uncharacterized protein</fullName>
    </submittedName>
</protein>
<gene>
    <name evidence="1" type="ORF">PLOB_00038934</name>
</gene>
<name>A0ABN8P828_9CNID</name>
<dbReference type="EMBL" id="CALNXK010000059">
    <property type="protein sequence ID" value="CAH3137321.1"/>
    <property type="molecule type" value="Genomic_DNA"/>
</dbReference>
<dbReference type="Proteomes" id="UP001159405">
    <property type="component" value="Unassembled WGS sequence"/>
</dbReference>
<proteinExistence type="predicted"/>